<name>A0AA38MSK4_9CUCU</name>
<protein>
    <submittedName>
        <fullName evidence="1">Uncharacterized protein</fullName>
    </submittedName>
</protein>
<reference evidence="1" key="1">
    <citation type="journal article" date="2023" name="G3 (Bethesda)">
        <title>Whole genome assemblies of Zophobas morio and Tenebrio molitor.</title>
        <authorList>
            <person name="Kaur S."/>
            <person name="Stinson S.A."/>
            <person name="diCenzo G.C."/>
        </authorList>
    </citation>
    <scope>NUCLEOTIDE SEQUENCE</scope>
    <source>
        <strain evidence="1">QUZm001</strain>
    </source>
</reference>
<proteinExistence type="predicted"/>
<accession>A0AA38MSK4</accession>
<comment type="caution">
    <text evidence="1">The sequence shown here is derived from an EMBL/GenBank/DDBJ whole genome shotgun (WGS) entry which is preliminary data.</text>
</comment>
<keyword evidence="2" id="KW-1185">Reference proteome</keyword>
<sequence length="137" mass="15590">MLSKLPAAARTSPAKERVLRRSVGWRRLVQCVTERRGGATDRFSDRSDQYERAYGRGEHFKIHQHGKAAHQEGAYLTFCPVCAPFPFRFCPRLVACLISRHLHNAYEQKSTTLTNKNGGRTAGRRTICKILIQMPGY</sequence>
<dbReference type="EMBL" id="JALNTZ010000001">
    <property type="protein sequence ID" value="KAJ3665917.1"/>
    <property type="molecule type" value="Genomic_DNA"/>
</dbReference>
<dbReference type="AlphaFoldDB" id="A0AA38MSK4"/>
<organism evidence="1 2">
    <name type="scientific">Zophobas morio</name>
    <dbReference type="NCBI Taxonomy" id="2755281"/>
    <lineage>
        <taxon>Eukaryota</taxon>
        <taxon>Metazoa</taxon>
        <taxon>Ecdysozoa</taxon>
        <taxon>Arthropoda</taxon>
        <taxon>Hexapoda</taxon>
        <taxon>Insecta</taxon>
        <taxon>Pterygota</taxon>
        <taxon>Neoptera</taxon>
        <taxon>Endopterygota</taxon>
        <taxon>Coleoptera</taxon>
        <taxon>Polyphaga</taxon>
        <taxon>Cucujiformia</taxon>
        <taxon>Tenebrionidae</taxon>
        <taxon>Zophobas</taxon>
    </lineage>
</organism>
<evidence type="ECO:0000313" key="2">
    <source>
        <dbReference type="Proteomes" id="UP001168821"/>
    </source>
</evidence>
<gene>
    <name evidence="1" type="ORF">Zmor_001381</name>
</gene>
<evidence type="ECO:0000313" key="1">
    <source>
        <dbReference type="EMBL" id="KAJ3665917.1"/>
    </source>
</evidence>
<dbReference type="Proteomes" id="UP001168821">
    <property type="component" value="Unassembled WGS sequence"/>
</dbReference>